<dbReference type="Gene3D" id="3.40.50.300">
    <property type="entry name" value="P-loop containing nucleotide triphosphate hydrolases"/>
    <property type="match status" value="1"/>
</dbReference>
<sequence length="258" mass="27921">MGKTNLALGLALALAKAKYRVLLWDADLGLANVDIILGIVPKYNLTHVLKGERSIREVLIEGPAGLRVIPGGSGIEEIANVEPLVLTKILREMAALDSKLDYLFIDTGAGITRQVLAVALAATEVMLVTTPEPTALTDAYGMIKVLKNHRGAHRIKLIVNMAKNEREGEAAAEKLVRVARQFLGVELKVVGYVPYDRAVPDAVKKNQHYYLASPHAPASLSTLKIASSLGKIKKDGNSGLKDFVEQVVSFLQKKPREG</sequence>
<feature type="domain" description="CobQ/CobB/MinD/ParA nucleotide binding" evidence="3">
    <location>
        <begin position="2"/>
        <end position="207"/>
    </location>
</feature>
<keyword evidence="1" id="KW-0547">Nucleotide-binding</keyword>
<dbReference type="KEGG" id="tpz:Tph_c11040"/>
<dbReference type="InterPro" id="IPR027417">
    <property type="entry name" value="P-loop_NTPase"/>
</dbReference>
<dbReference type="EMBL" id="CP003732">
    <property type="protein sequence ID" value="AFV11326.1"/>
    <property type="molecule type" value="Genomic_DNA"/>
</dbReference>
<dbReference type="SUPFAM" id="SSF52540">
    <property type="entry name" value="P-loop containing nucleoside triphosphate hydrolases"/>
    <property type="match status" value="1"/>
</dbReference>
<proteinExistence type="predicted"/>
<name>K4LE73_THEPS</name>
<gene>
    <name evidence="4" type="primary">flhG</name>
    <name evidence="4" type="ordered locus">Tph_c11040</name>
</gene>
<dbReference type="GO" id="GO:0051782">
    <property type="term" value="P:negative regulation of cell division"/>
    <property type="evidence" value="ECO:0007669"/>
    <property type="project" value="TreeGrafter"/>
</dbReference>
<dbReference type="Proteomes" id="UP000000467">
    <property type="component" value="Chromosome"/>
</dbReference>
<dbReference type="GO" id="GO:0005829">
    <property type="term" value="C:cytosol"/>
    <property type="evidence" value="ECO:0007669"/>
    <property type="project" value="TreeGrafter"/>
</dbReference>
<dbReference type="PANTHER" id="PTHR43384">
    <property type="entry name" value="SEPTUM SITE-DETERMINING PROTEIN MIND HOMOLOG, CHLOROPLASTIC-RELATED"/>
    <property type="match status" value="1"/>
</dbReference>
<evidence type="ECO:0000256" key="1">
    <source>
        <dbReference type="ARBA" id="ARBA00022741"/>
    </source>
</evidence>
<dbReference type="HOGENOM" id="CLU_037612_0_0_9"/>
<dbReference type="PIRSF" id="PIRSF003092">
    <property type="entry name" value="MinD"/>
    <property type="match status" value="1"/>
</dbReference>
<dbReference type="Pfam" id="PF01656">
    <property type="entry name" value="CbiA"/>
    <property type="match status" value="1"/>
</dbReference>
<evidence type="ECO:0000256" key="2">
    <source>
        <dbReference type="ARBA" id="ARBA00022840"/>
    </source>
</evidence>
<keyword evidence="2" id="KW-0067">ATP-binding</keyword>
<dbReference type="PANTHER" id="PTHR43384:SF4">
    <property type="entry name" value="CELLULOSE BIOSYNTHESIS PROTEIN BCSQ-RELATED"/>
    <property type="match status" value="1"/>
</dbReference>
<dbReference type="AlphaFoldDB" id="K4LE73"/>
<evidence type="ECO:0000313" key="4">
    <source>
        <dbReference type="EMBL" id="AFV11326.1"/>
    </source>
</evidence>
<organism evidence="4 5">
    <name type="scientific">Thermacetogenium phaeum (strain ATCC BAA-254 / DSM 26808 / PB)</name>
    <dbReference type="NCBI Taxonomy" id="1089553"/>
    <lineage>
        <taxon>Bacteria</taxon>
        <taxon>Bacillati</taxon>
        <taxon>Bacillota</taxon>
        <taxon>Clostridia</taxon>
        <taxon>Thermoanaerobacterales</taxon>
        <taxon>Thermoanaerobacteraceae</taxon>
        <taxon>Thermacetogenium</taxon>
    </lineage>
</organism>
<evidence type="ECO:0000313" key="5">
    <source>
        <dbReference type="Proteomes" id="UP000000467"/>
    </source>
</evidence>
<dbReference type="GO" id="GO:0016887">
    <property type="term" value="F:ATP hydrolysis activity"/>
    <property type="evidence" value="ECO:0007669"/>
    <property type="project" value="TreeGrafter"/>
</dbReference>
<reference evidence="4 5" key="1">
    <citation type="journal article" date="2012" name="BMC Genomics">
        <title>Genome-guided analysis of physiological and morphological traits of the fermentative acetate oxidizer Thermacetogenium phaeum.</title>
        <authorList>
            <person name="Oehler D."/>
            <person name="Poehlein A."/>
            <person name="Leimbach A."/>
            <person name="Muller N."/>
            <person name="Daniel R."/>
            <person name="Gottschalk G."/>
            <person name="Schink B."/>
        </authorList>
    </citation>
    <scope>NUCLEOTIDE SEQUENCE [LARGE SCALE GENOMIC DNA]</scope>
    <source>
        <strain evidence="5">ATCC BAA-254 / DSM 26808 / PB</strain>
    </source>
</reference>
<accession>K4LE73</accession>
<evidence type="ECO:0000259" key="3">
    <source>
        <dbReference type="Pfam" id="PF01656"/>
    </source>
</evidence>
<protein>
    <submittedName>
        <fullName evidence="4">Flagellar biosynthesis switch protein FlhG</fullName>
    </submittedName>
</protein>
<dbReference type="InterPro" id="IPR033875">
    <property type="entry name" value="FlhG"/>
</dbReference>
<dbReference type="GO" id="GO:0009898">
    <property type="term" value="C:cytoplasmic side of plasma membrane"/>
    <property type="evidence" value="ECO:0007669"/>
    <property type="project" value="TreeGrafter"/>
</dbReference>
<dbReference type="InterPro" id="IPR002586">
    <property type="entry name" value="CobQ/CobB/MinD/ParA_Nub-bd_dom"/>
</dbReference>
<keyword evidence="4" id="KW-0966">Cell projection</keyword>
<dbReference type="InterPro" id="IPR050625">
    <property type="entry name" value="ParA/MinD_ATPase"/>
</dbReference>
<dbReference type="eggNOG" id="COG0455">
    <property type="taxonomic scope" value="Bacteria"/>
</dbReference>
<dbReference type="GO" id="GO:0005524">
    <property type="term" value="F:ATP binding"/>
    <property type="evidence" value="ECO:0007669"/>
    <property type="project" value="UniProtKB-KW"/>
</dbReference>
<keyword evidence="4" id="KW-0282">Flagellum</keyword>
<dbReference type="InterPro" id="IPR025501">
    <property type="entry name" value="MinD_FleN"/>
</dbReference>
<keyword evidence="5" id="KW-1185">Reference proteome</keyword>
<keyword evidence="4" id="KW-0969">Cilium</keyword>
<dbReference type="CDD" id="cd02038">
    <property type="entry name" value="FlhG-like"/>
    <property type="match status" value="1"/>
</dbReference>
<dbReference type="STRING" id="1089553.Tph_c11040"/>